<dbReference type="EMBL" id="SMAN01000016">
    <property type="protein sequence ID" value="TCT19917.1"/>
    <property type="molecule type" value="Genomic_DNA"/>
</dbReference>
<name>A0A4R3MVY6_9BACI</name>
<dbReference type="OrthoDB" id="2989832at2"/>
<accession>A0A4R3MVY6</accession>
<evidence type="ECO:0000259" key="1">
    <source>
        <dbReference type="Pfam" id="PF03413"/>
    </source>
</evidence>
<sequence>MGFKKLFLSAGAGILAYFAWSKVKSDVLSPERALAELKNKYDHVSGSWIFAKPETAEMNGETVPVYKAGLTVMANGETVQKEVMINAMTGKVLEL</sequence>
<proteinExistence type="predicted"/>
<dbReference type="Pfam" id="PF03413">
    <property type="entry name" value="PepSY"/>
    <property type="match status" value="1"/>
</dbReference>
<dbReference type="Proteomes" id="UP000294650">
    <property type="component" value="Unassembled WGS sequence"/>
</dbReference>
<protein>
    <submittedName>
        <fullName evidence="2">Putative small secreted protein</fullName>
    </submittedName>
</protein>
<feature type="domain" description="PepSY" evidence="1">
    <location>
        <begin position="28"/>
        <end position="94"/>
    </location>
</feature>
<organism evidence="2 3">
    <name type="scientific">Melghiribacillus thermohalophilus</name>
    <dbReference type="NCBI Taxonomy" id="1324956"/>
    <lineage>
        <taxon>Bacteria</taxon>
        <taxon>Bacillati</taxon>
        <taxon>Bacillota</taxon>
        <taxon>Bacilli</taxon>
        <taxon>Bacillales</taxon>
        <taxon>Bacillaceae</taxon>
        <taxon>Melghiribacillus</taxon>
    </lineage>
</organism>
<dbReference type="RefSeq" id="WP_132372343.1">
    <property type="nucleotide sequence ID" value="NZ_SMAN01000016.1"/>
</dbReference>
<dbReference type="InterPro" id="IPR025711">
    <property type="entry name" value="PepSY"/>
</dbReference>
<comment type="caution">
    <text evidence="2">The sequence shown here is derived from an EMBL/GenBank/DDBJ whole genome shotgun (WGS) entry which is preliminary data.</text>
</comment>
<evidence type="ECO:0000313" key="3">
    <source>
        <dbReference type="Proteomes" id="UP000294650"/>
    </source>
</evidence>
<reference evidence="2 3" key="1">
    <citation type="submission" date="2019-03" db="EMBL/GenBank/DDBJ databases">
        <title>Genomic Encyclopedia of Type Strains, Phase IV (KMG-IV): sequencing the most valuable type-strain genomes for metagenomic binning, comparative biology and taxonomic classification.</title>
        <authorList>
            <person name="Goeker M."/>
        </authorList>
    </citation>
    <scope>NUCLEOTIDE SEQUENCE [LARGE SCALE GENOMIC DNA]</scope>
    <source>
        <strain evidence="2 3">DSM 25894</strain>
    </source>
</reference>
<dbReference type="AlphaFoldDB" id="A0A4R3MVY6"/>
<gene>
    <name evidence="2" type="ORF">EDD68_11646</name>
</gene>
<evidence type="ECO:0000313" key="2">
    <source>
        <dbReference type="EMBL" id="TCT19917.1"/>
    </source>
</evidence>
<keyword evidence="3" id="KW-1185">Reference proteome</keyword>